<feature type="compositionally biased region" description="Polar residues" evidence="2">
    <location>
        <begin position="63"/>
        <end position="77"/>
    </location>
</feature>
<name>A0A8B8F9C9_9HEMI</name>
<feature type="region of interest" description="Disordered" evidence="2">
    <location>
        <begin position="143"/>
        <end position="170"/>
    </location>
</feature>
<feature type="compositionally biased region" description="Polar residues" evidence="2">
    <location>
        <begin position="944"/>
        <end position="960"/>
    </location>
</feature>
<feature type="non-terminal residue" evidence="5">
    <location>
        <position position="1"/>
    </location>
</feature>
<dbReference type="Pfam" id="PF13975">
    <property type="entry name" value="gag-asp_proteas"/>
    <property type="match status" value="1"/>
</dbReference>
<keyword evidence="4" id="KW-1185">Reference proteome</keyword>
<sequence>TKADLETRLNEFFLSQNVEPGRIRFSIKSSSAIEALSDDEQGTQDLALSERAVGNPQGHHNPVAQSDPGTSHSNLLDFNASSYATDTIQTAHKQIKAIRQSARDSSKQPSLETRLSILEDCLTRHFDDSRWIAESIRRIELGIPASRSEQTEPTHQPQPSHKRTREDQQWDQIGRQSMSAPLFHSTGRVPDVQLYDTNRTYSREVGDATRPPHASTSWYDVNRDAQIEHDQHDRSVHFADVYHSDRLTAPTFYVPERSVLIPYEDLRAARASLPKFSGTKAEDPVRFLENAESILGQARIPPAGWTRAVEPQLKGTAGKWWTSIKILDLSWHEFRSEFLENFDNAEIQAQLRAEIVSARQPENQTPSEFVLAKNQLARRVNTGLSEPQHLPGKSYRKSAKSTTGPTITEQSSSEISSVISPVVAQSTTASITISDVPTYARQQQVGCVPQIPNLHHPIHTYHPKCGTQPASGEVLGVETKVIGKGTVVTKNNKGRTNHACPPLSEDSPAPVVRSPSTEVIDKDVMVMAVRPIHQRPTVAVKNYLPRSYESPTFGNAKRTCPDKIPTPAVELEFRSGFVTALLDSQAQKSYVSPTIARKFGSPINGLPTLVRMADGHTTSTSGTAAFEAKIGDLTIPFEATIMDELYCDVLLGHDFLVEHEVSWDYAACTIHLGARKRTTTCWKGHTAPNNTTPDLSALEISGNPETRANFTAVLNKYAAVFSDRVGRTKLIEHDIILKTQTPMDQLWAEPLLWAAYCRGWADRTADLVRTLGSSAARSPGTPSTAKPPRPSTYQRFPTTKATGSGRVRAATGTTTATLTTPATKTKTPPQRQPTRPASTQRDITWVRPAPGRPLVPRMPPAEPHPPTTEWTGMPSRVAYVDRLPTPPPAPPSDKPGPLEPWPKAIKPTKPTATTSTRSAERAKERRREHQRQRRLRAKAEREGPSQQYRLTKATTSAGSA</sequence>
<keyword evidence="1" id="KW-0945">Host-virus interaction</keyword>
<dbReference type="PANTHER" id="PTHR13037">
    <property type="entry name" value="FORMIN"/>
    <property type="match status" value="1"/>
</dbReference>
<evidence type="ECO:0000313" key="5">
    <source>
        <dbReference type="RefSeq" id="XP_025407221.1"/>
    </source>
</evidence>
<evidence type="ECO:0000313" key="4">
    <source>
        <dbReference type="Proteomes" id="UP000694846"/>
    </source>
</evidence>
<feature type="non-terminal residue" evidence="5">
    <location>
        <position position="960"/>
    </location>
</feature>
<dbReference type="InterPro" id="IPR005162">
    <property type="entry name" value="Retrotrans_gag_dom"/>
</dbReference>
<dbReference type="CDD" id="cd00303">
    <property type="entry name" value="retropepsin_like"/>
    <property type="match status" value="1"/>
</dbReference>
<feature type="compositionally biased region" description="Pro residues" evidence="2">
    <location>
        <begin position="884"/>
        <end position="900"/>
    </location>
</feature>
<feature type="compositionally biased region" description="Basic and acidic residues" evidence="2">
    <location>
        <begin position="918"/>
        <end position="927"/>
    </location>
</feature>
<dbReference type="Proteomes" id="UP000694846">
    <property type="component" value="Unplaced"/>
</dbReference>
<feature type="compositionally biased region" description="Low complexity" evidence="2">
    <location>
        <begin position="902"/>
        <end position="917"/>
    </location>
</feature>
<protein>
    <submittedName>
        <fullName evidence="5">Uncharacterized protein LOC112681177</fullName>
    </submittedName>
</protein>
<evidence type="ECO:0000259" key="3">
    <source>
        <dbReference type="Pfam" id="PF03732"/>
    </source>
</evidence>
<proteinExistence type="predicted"/>
<gene>
    <name evidence="5" type="primary">LOC112681177</name>
</gene>
<dbReference type="SUPFAM" id="SSF50630">
    <property type="entry name" value="Acid proteases"/>
    <property type="match status" value="1"/>
</dbReference>
<accession>A0A8B8F9C9</accession>
<evidence type="ECO:0000256" key="2">
    <source>
        <dbReference type="SAM" id="MobiDB-lite"/>
    </source>
</evidence>
<dbReference type="PANTHER" id="PTHR13037:SF24">
    <property type="entry name" value="POLYCOMB PROTEIN PCL-RELATED"/>
    <property type="match status" value="1"/>
</dbReference>
<dbReference type="InterPro" id="IPR021109">
    <property type="entry name" value="Peptidase_aspartic_dom_sf"/>
</dbReference>
<feature type="domain" description="Retrotransposon gag" evidence="3">
    <location>
        <begin position="312"/>
        <end position="386"/>
    </location>
</feature>
<organism evidence="4 5">
    <name type="scientific">Sipha flava</name>
    <name type="common">yellow sugarcane aphid</name>
    <dbReference type="NCBI Taxonomy" id="143950"/>
    <lineage>
        <taxon>Eukaryota</taxon>
        <taxon>Metazoa</taxon>
        <taxon>Ecdysozoa</taxon>
        <taxon>Arthropoda</taxon>
        <taxon>Hexapoda</taxon>
        <taxon>Insecta</taxon>
        <taxon>Pterygota</taxon>
        <taxon>Neoptera</taxon>
        <taxon>Paraneoptera</taxon>
        <taxon>Hemiptera</taxon>
        <taxon>Sternorrhyncha</taxon>
        <taxon>Aphidomorpha</taxon>
        <taxon>Aphidoidea</taxon>
        <taxon>Aphididae</taxon>
        <taxon>Sipha</taxon>
    </lineage>
</organism>
<dbReference type="GeneID" id="112681177"/>
<feature type="compositionally biased region" description="Polar residues" evidence="2">
    <location>
        <begin position="772"/>
        <end position="784"/>
    </location>
</feature>
<reference evidence="5" key="1">
    <citation type="submission" date="2025-08" db="UniProtKB">
        <authorList>
            <consortium name="RefSeq"/>
        </authorList>
    </citation>
    <scope>IDENTIFICATION</scope>
</reference>
<feature type="region of interest" description="Disordered" evidence="2">
    <location>
        <begin position="383"/>
        <end position="415"/>
    </location>
</feature>
<feature type="compositionally biased region" description="Low complexity" evidence="2">
    <location>
        <begin position="405"/>
        <end position="415"/>
    </location>
</feature>
<dbReference type="OrthoDB" id="6623961at2759"/>
<feature type="compositionally biased region" description="Polar residues" evidence="2">
    <location>
        <begin position="791"/>
        <end position="801"/>
    </location>
</feature>
<dbReference type="RefSeq" id="XP_025407221.1">
    <property type="nucleotide sequence ID" value="XM_025551436.1"/>
</dbReference>
<dbReference type="Pfam" id="PF03732">
    <property type="entry name" value="Retrotrans_gag"/>
    <property type="match status" value="1"/>
</dbReference>
<feature type="compositionally biased region" description="Polar residues" evidence="2">
    <location>
        <begin position="147"/>
        <end position="159"/>
    </location>
</feature>
<feature type="region of interest" description="Disordered" evidence="2">
    <location>
        <begin position="772"/>
        <end position="960"/>
    </location>
</feature>
<feature type="compositionally biased region" description="Low complexity" evidence="2">
    <location>
        <begin position="802"/>
        <end position="841"/>
    </location>
</feature>
<feature type="region of interest" description="Disordered" evidence="2">
    <location>
        <begin position="492"/>
        <end position="512"/>
    </location>
</feature>
<evidence type="ECO:0000256" key="1">
    <source>
        <dbReference type="ARBA" id="ARBA00022581"/>
    </source>
</evidence>
<feature type="compositionally biased region" description="Pro residues" evidence="2">
    <location>
        <begin position="850"/>
        <end position="866"/>
    </location>
</feature>
<dbReference type="Gene3D" id="2.40.70.10">
    <property type="entry name" value="Acid Proteases"/>
    <property type="match status" value="1"/>
</dbReference>
<feature type="region of interest" description="Disordered" evidence="2">
    <location>
        <begin position="53"/>
        <end position="77"/>
    </location>
</feature>
<dbReference type="AlphaFoldDB" id="A0A8B8F9C9"/>